<accession>A0AA48RBX0</accession>
<proteinExistence type="predicted"/>
<gene>
    <name evidence="1" type="ORF">AMST5_00578</name>
</gene>
<evidence type="ECO:0000313" key="1">
    <source>
        <dbReference type="EMBL" id="CAJ0852696.1"/>
    </source>
</evidence>
<reference evidence="1" key="1">
    <citation type="submission" date="2023-07" db="EMBL/GenBank/DDBJ databases">
        <authorList>
            <person name="Pelsma A.J. K."/>
        </authorList>
    </citation>
    <scope>NUCLEOTIDE SEQUENCE</scope>
</reference>
<organism evidence="1">
    <name type="scientific">freshwater sediment metagenome</name>
    <dbReference type="NCBI Taxonomy" id="556182"/>
    <lineage>
        <taxon>unclassified sequences</taxon>
        <taxon>metagenomes</taxon>
        <taxon>ecological metagenomes</taxon>
    </lineage>
</organism>
<name>A0AA48RBX0_9ZZZZ</name>
<dbReference type="AlphaFoldDB" id="A0AA48RBX0"/>
<dbReference type="EMBL" id="OY288114">
    <property type="protein sequence ID" value="CAJ0852696.1"/>
    <property type="molecule type" value="Genomic_DNA"/>
</dbReference>
<protein>
    <submittedName>
        <fullName evidence="1">Uncharacterized protein</fullName>
    </submittedName>
</protein>
<sequence>MIPGEIMRAPQLPQIDLVEVGLKLTGVALAGGSLAFAAHMMSDPNDQPRITGVEHFAIYAKPARHVAQQLPPPRLGVDTMPVGSIKKSATSAVLAGYELLEASPAWALLRLPEGRITRVSRGGRIGGLGGVLSIEKRGENWALVTEKGVIRAR</sequence>